<dbReference type="AlphaFoldDB" id="A0A848AUX8"/>
<evidence type="ECO:0000313" key="2">
    <source>
        <dbReference type="Proteomes" id="UP000576225"/>
    </source>
</evidence>
<dbReference type="Proteomes" id="UP000576225">
    <property type="component" value="Unassembled WGS sequence"/>
</dbReference>
<evidence type="ECO:0000313" key="1">
    <source>
        <dbReference type="EMBL" id="NMD87255.1"/>
    </source>
</evidence>
<comment type="caution">
    <text evidence="1">The sequence shown here is derived from an EMBL/GenBank/DDBJ whole genome shotgun (WGS) entry which is preliminary data.</text>
</comment>
<gene>
    <name evidence="1" type="ORF">HF882_11730</name>
</gene>
<dbReference type="RefSeq" id="WP_168962736.1">
    <property type="nucleotide sequence ID" value="NZ_CAJKCJ010000001.1"/>
</dbReference>
<reference evidence="1 2" key="1">
    <citation type="submission" date="2020-04" db="EMBL/GenBank/DDBJ databases">
        <authorList>
            <person name="Hitch T.C.A."/>
            <person name="Wylensek D."/>
            <person name="Clavel T."/>
        </authorList>
    </citation>
    <scope>NUCLEOTIDE SEQUENCE [LARGE SCALE GENOMIC DNA]</scope>
    <source>
        <strain evidence="1 2">COR2-253-APC-1A</strain>
    </source>
</reference>
<name>A0A848AUX8_9BACT</name>
<organism evidence="1 2">
    <name type="scientific">Victivallis vadensis</name>
    <dbReference type="NCBI Taxonomy" id="172901"/>
    <lineage>
        <taxon>Bacteria</taxon>
        <taxon>Pseudomonadati</taxon>
        <taxon>Lentisphaerota</taxon>
        <taxon>Lentisphaeria</taxon>
        <taxon>Victivallales</taxon>
        <taxon>Victivallaceae</taxon>
        <taxon>Victivallis</taxon>
    </lineage>
</organism>
<protein>
    <submittedName>
        <fullName evidence="1">Uncharacterized protein</fullName>
    </submittedName>
</protein>
<accession>A0A848AUX8</accession>
<sequence>MFPEYRRRKRYQRFFESSEIIDHAIRYGITVELRNGIYLEAVLSDKMETVFRGNCMCHLAWQNLEKVKNVVVWEQLTDGTILEVFVLY</sequence>
<dbReference type="EMBL" id="JABAEW010000021">
    <property type="protein sequence ID" value="NMD87255.1"/>
    <property type="molecule type" value="Genomic_DNA"/>
</dbReference>
<proteinExistence type="predicted"/>